<gene>
    <name evidence="1" type="ORF">MRB53_002906</name>
</gene>
<organism evidence="1 2">
    <name type="scientific">Persea americana</name>
    <name type="common">Avocado</name>
    <dbReference type="NCBI Taxonomy" id="3435"/>
    <lineage>
        <taxon>Eukaryota</taxon>
        <taxon>Viridiplantae</taxon>
        <taxon>Streptophyta</taxon>
        <taxon>Embryophyta</taxon>
        <taxon>Tracheophyta</taxon>
        <taxon>Spermatophyta</taxon>
        <taxon>Magnoliopsida</taxon>
        <taxon>Magnoliidae</taxon>
        <taxon>Laurales</taxon>
        <taxon>Lauraceae</taxon>
        <taxon>Persea</taxon>
    </lineage>
</organism>
<reference evidence="1 2" key="1">
    <citation type="journal article" date="2022" name="Hortic Res">
        <title>A haplotype resolved chromosomal level avocado genome allows analysis of novel avocado genes.</title>
        <authorList>
            <person name="Nath O."/>
            <person name="Fletcher S.J."/>
            <person name="Hayward A."/>
            <person name="Shaw L.M."/>
            <person name="Masouleh A.K."/>
            <person name="Furtado A."/>
            <person name="Henry R.J."/>
            <person name="Mitter N."/>
        </authorList>
    </citation>
    <scope>NUCLEOTIDE SEQUENCE [LARGE SCALE GENOMIC DNA]</scope>
    <source>
        <strain evidence="2">cv. Hass</strain>
    </source>
</reference>
<sequence>MAKVAARMQQEVWHPFSGLLFLLRVSPDQCVVAHAGFVGALIPKERIKLDPRWAAPSGPTTETKILGREDPDRSLLRGEDNRRLWAIDVSG</sequence>
<evidence type="ECO:0000313" key="2">
    <source>
        <dbReference type="Proteomes" id="UP001234297"/>
    </source>
</evidence>
<proteinExistence type="predicted"/>
<dbReference type="EMBL" id="CM056809">
    <property type="protein sequence ID" value="KAJ8649883.1"/>
    <property type="molecule type" value="Genomic_DNA"/>
</dbReference>
<dbReference type="Proteomes" id="UP001234297">
    <property type="component" value="Chromosome 1"/>
</dbReference>
<name>A0ACC2MW68_PERAE</name>
<keyword evidence="2" id="KW-1185">Reference proteome</keyword>
<protein>
    <submittedName>
        <fullName evidence="1">Uncharacterized protein</fullName>
    </submittedName>
</protein>
<evidence type="ECO:0000313" key="1">
    <source>
        <dbReference type="EMBL" id="KAJ8649883.1"/>
    </source>
</evidence>
<accession>A0ACC2MW68</accession>
<comment type="caution">
    <text evidence="1">The sequence shown here is derived from an EMBL/GenBank/DDBJ whole genome shotgun (WGS) entry which is preliminary data.</text>
</comment>